<dbReference type="EMBL" id="CAJOBC010084040">
    <property type="protein sequence ID" value="CAF4310813.1"/>
    <property type="molecule type" value="Genomic_DNA"/>
</dbReference>
<keyword evidence="2" id="KW-0863">Zinc-finger</keyword>
<protein>
    <recommendedName>
        <fullName evidence="4">FLYWCH-type domain-containing protein</fullName>
    </recommendedName>
</protein>
<accession>A0A815NFU0</accession>
<sequence length="153" mass="17725">MNDIKSLSSSKGIPMIYYDGYIYTLCRMTDEKMIFQCEDRDCKGRCQCHTNLKMNIFVQQPSNHSHVSDPNRYHTVKIKNDIKQRADTTDEKTSITIHDAMRTFSLNAVNLLPTDETLAKTIRRRRRPSILLDPSSRLPQSLRLTGRDESFAL</sequence>
<evidence type="ECO:0000313" key="7">
    <source>
        <dbReference type="Proteomes" id="UP000663829"/>
    </source>
</evidence>
<dbReference type="OrthoDB" id="7490491at2759"/>
<dbReference type="Proteomes" id="UP000663829">
    <property type="component" value="Unassembled WGS sequence"/>
</dbReference>
<organism evidence="5 7">
    <name type="scientific">Didymodactylos carnosus</name>
    <dbReference type="NCBI Taxonomy" id="1234261"/>
    <lineage>
        <taxon>Eukaryota</taxon>
        <taxon>Metazoa</taxon>
        <taxon>Spiralia</taxon>
        <taxon>Gnathifera</taxon>
        <taxon>Rotifera</taxon>
        <taxon>Eurotatoria</taxon>
        <taxon>Bdelloidea</taxon>
        <taxon>Philodinida</taxon>
        <taxon>Philodinidae</taxon>
        <taxon>Didymodactylos</taxon>
    </lineage>
</organism>
<keyword evidence="3" id="KW-0862">Zinc</keyword>
<evidence type="ECO:0000313" key="6">
    <source>
        <dbReference type="EMBL" id="CAF4310813.1"/>
    </source>
</evidence>
<name>A0A815NFU0_9BILA</name>
<keyword evidence="7" id="KW-1185">Reference proteome</keyword>
<dbReference type="GO" id="GO:0008270">
    <property type="term" value="F:zinc ion binding"/>
    <property type="evidence" value="ECO:0007669"/>
    <property type="project" value="UniProtKB-KW"/>
</dbReference>
<keyword evidence="1" id="KW-0479">Metal-binding</keyword>
<dbReference type="EMBL" id="CAJNOQ010018607">
    <property type="protein sequence ID" value="CAF1432604.1"/>
    <property type="molecule type" value="Genomic_DNA"/>
</dbReference>
<evidence type="ECO:0000256" key="1">
    <source>
        <dbReference type="ARBA" id="ARBA00022723"/>
    </source>
</evidence>
<proteinExistence type="predicted"/>
<gene>
    <name evidence="5" type="ORF">GPM918_LOCUS34063</name>
    <name evidence="6" type="ORF">SRO942_LOCUS34757</name>
</gene>
<evidence type="ECO:0000259" key="4">
    <source>
        <dbReference type="Pfam" id="PF04500"/>
    </source>
</evidence>
<comment type="caution">
    <text evidence="5">The sequence shown here is derived from an EMBL/GenBank/DDBJ whole genome shotgun (WGS) entry which is preliminary data.</text>
</comment>
<dbReference type="Pfam" id="PF04500">
    <property type="entry name" value="FLYWCH"/>
    <property type="match status" value="1"/>
</dbReference>
<dbReference type="Gene3D" id="2.20.25.240">
    <property type="match status" value="1"/>
</dbReference>
<dbReference type="Proteomes" id="UP000681722">
    <property type="component" value="Unassembled WGS sequence"/>
</dbReference>
<feature type="domain" description="FLYWCH-type" evidence="4">
    <location>
        <begin position="8"/>
        <end position="66"/>
    </location>
</feature>
<reference evidence="5" key="1">
    <citation type="submission" date="2021-02" db="EMBL/GenBank/DDBJ databases">
        <authorList>
            <person name="Nowell W R."/>
        </authorList>
    </citation>
    <scope>NUCLEOTIDE SEQUENCE</scope>
</reference>
<evidence type="ECO:0000256" key="3">
    <source>
        <dbReference type="ARBA" id="ARBA00022833"/>
    </source>
</evidence>
<evidence type="ECO:0000313" key="5">
    <source>
        <dbReference type="EMBL" id="CAF1432604.1"/>
    </source>
</evidence>
<evidence type="ECO:0000256" key="2">
    <source>
        <dbReference type="ARBA" id="ARBA00022771"/>
    </source>
</evidence>
<dbReference type="AlphaFoldDB" id="A0A815NFU0"/>
<dbReference type="InterPro" id="IPR007588">
    <property type="entry name" value="Znf_FLYWCH"/>
</dbReference>